<proteinExistence type="predicted"/>
<dbReference type="PANTHER" id="PTHR30005">
    <property type="entry name" value="EXOPOLYPHOSPHATASE"/>
    <property type="match status" value="1"/>
</dbReference>
<sequence length="301" mass="32474">MKYAVIDVGTNTVLLLIAEIGNEFREVLDIATITRLGEGLKATSRLSETAMERTLAALQTYRDTAEKNRVRTILCVGTAALREAGNSDIFLSRVEERLGFPVKVISARDEAYYTYLSVKHDPAGAGGDFLVIDIGGGSTEVIEGSRGCFGGFVSLPSGSVKLTEMFIRHDPPLPDEIRSVREHIRLLFNAPLVKRGGLLVGTAGTVTTLASIALGVDEYDKGRIHGAKLGLDTINNVITRLAGMTVAERRVLPGMEKGREDILLQGIILLQEVMAYLGAAEVIVNANGVRYGIIYEQLGEA</sequence>
<accession>A0A971M6I8</accession>
<name>A0A971M6I8_9BACT</name>
<reference evidence="2" key="1">
    <citation type="journal article" date="2020" name="Biotechnol. Biofuels">
        <title>New insights from the biogas microbiome by comprehensive genome-resolved metagenomics of nearly 1600 species originating from multiple anaerobic digesters.</title>
        <authorList>
            <person name="Campanaro S."/>
            <person name="Treu L."/>
            <person name="Rodriguez-R L.M."/>
            <person name="Kovalovszki A."/>
            <person name="Ziels R.M."/>
            <person name="Maus I."/>
            <person name="Zhu X."/>
            <person name="Kougias P.G."/>
            <person name="Basile A."/>
            <person name="Luo G."/>
            <person name="Schluter A."/>
            <person name="Konstantinidis K.T."/>
            <person name="Angelidaki I."/>
        </authorList>
    </citation>
    <scope>NUCLEOTIDE SEQUENCE</scope>
    <source>
        <strain evidence="2">AS06rmzACSIP_7</strain>
    </source>
</reference>
<dbReference type="PANTHER" id="PTHR30005:SF0">
    <property type="entry name" value="RETROGRADE REGULATION PROTEIN 2"/>
    <property type="match status" value="1"/>
</dbReference>
<dbReference type="GO" id="GO:0016462">
    <property type="term" value="F:pyrophosphatase activity"/>
    <property type="evidence" value="ECO:0007669"/>
    <property type="project" value="TreeGrafter"/>
</dbReference>
<reference evidence="2" key="2">
    <citation type="submission" date="2020-01" db="EMBL/GenBank/DDBJ databases">
        <authorList>
            <person name="Campanaro S."/>
        </authorList>
    </citation>
    <scope>NUCLEOTIDE SEQUENCE</scope>
    <source>
        <strain evidence="2">AS06rmzACSIP_7</strain>
    </source>
</reference>
<feature type="domain" description="Ppx/GppA phosphatase N-terminal" evidence="1">
    <location>
        <begin position="24"/>
        <end position="299"/>
    </location>
</feature>
<gene>
    <name evidence="2" type="ORF">GXY80_12365</name>
</gene>
<protein>
    <submittedName>
        <fullName evidence="2">Ppx/GppA family phosphatase</fullName>
    </submittedName>
</protein>
<evidence type="ECO:0000313" key="2">
    <source>
        <dbReference type="EMBL" id="NLW36249.1"/>
    </source>
</evidence>
<dbReference type="InterPro" id="IPR003695">
    <property type="entry name" value="Ppx_GppA_N"/>
</dbReference>
<dbReference type="AlphaFoldDB" id="A0A971M6I8"/>
<evidence type="ECO:0000259" key="1">
    <source>
        <dbReference type="Pfam" id="PF02541"/>
    </source>
</evidence>
<dbReference type="Pfam" id="PF02541">
    <property type="entry name" value="Ppx-GppA"/>
    <property type="match status" value="1"/>
</dbReference>
<dbReference type="SUPFAM" id="SSF53067">
    <property type="entry name" value="Actin-like ATPase domain"/>
    <property type="match status" value="2"/>
</dbReference>
<dbReference type="EMBL" id="JAAYEE010000225">
    <property type="protein sequence ID" value="NLW36249.1"/>
    <property type="molecule type" value="Genomic_DNA"/>
</dbReference>
<dbReference type="Gene3D" id="3.30.420.150">
    <property type="entry name" value="Exopolyphosphatase. Domain 2"/>
    <property type="match status" value="1"/>
</dbReference>
<dbReference type="InterPro" id="IPR050273">
    <property type="entry name" value="GppA/Ppx_hydrolase"/>
</dbReference>
<evidence type="ECO:0000313" key="3">
    <source>
        <dbReference type="Proteomes" id="UP000777265"/>
    </source>
</evidence>
<organism evidence="2 3">
    <name type="scientific">Syntrophorhabdus aromaticivorans</name>
    <dbReference type="NCBI Taxonomy" id="328301"/>
    <lineage>
        <taxon>Bacteria</taxon>
        <taxon>Pseudomonadati</taxon>
        <taxon>Thermodesulfobacteriota</taxon>
        <taxon>Syntrophorhabdia</taxon>
        <taxon>Syntrophorhabdales</taxon>
        <taxon>Syntrophorhabdaceae</taxon>
        <taxon>Syntrophorhabdus</taxon>
    </lineage>
</organism>
<dbReference type="CDD" id="cd24054">
    <property type="entry name" value="ASKHA_NBD_AaPPX-GppA_MtPPX2-like"/>
    <property type="match status" value="1"/>
</dbReference>
<dbReference type="InterPro" id="IPR043129">
    <property type="entry name" value="ATPase_NBD"/>
</dbReference>
<dbReference type="Gene3D" id="3.30.420.40">
    <property type="match status" value="1"/>
</dbReference>
<dbReference type="Proteomes" id="UP000777265">
    <property type="component" value="Unassembled WGS sequence"/>
</dbReference>
<comment type="caution">
    <text evidence="2">The sequence shown here is derived from an EMBL/GenBank/DDBJ whole genome shotgun (WGS) entry which is preliminary data.</text>
</comment>